<reference evidence="1 2" key="1">
    <citation type="submission" date="2017-05" db="EMBL/GenBank/DDBJ databases">
        <title>Complete and WGS of Bordetella genogroups.</title>
        <authorList>
            <person name="Spilker T."/>
            <person name="LiPuma J."/>
        </authorList>
    </citation>
    <scope>NUCLEOTIDE SEQUENCE [LARGE SCALE GENOMIC DNA]</scope>
    <source>
        <strain evidence="1 2">AU17610</strain>
    </source>
</reference>
<gene>
    <name evidence="1" type="ORF">CEG14_13740</name>
</gene>
<evidence type="ECO:0000313" key="1">
    <source>
        <dbReference type="EMBL" id="OZI36090.1"/>
    </source>
</evidence>
<dbReference type="InterPro" id="IPR016053">
    <property type="entry name" value="Haem_Oase-like"/>
</dbReference>
<name>A0A261SH32_9BORD</name>
<dbReference type="Pfam" id="PF01126">
    <property type="entry name" value="Heme_oxygenase"/>
    <property type="match status" value="1"/>
</dbReference>
<evidence type="ECO:0000313" key="2">
    <source>
        <dbReference type="Proteomes" id="UP000217005"/>
    </source>
</evidence>
<accession>A0A261SH32</accession>
<dbReference type="Proteomes" id="UP000217005">
    <property type="component" value="Unassembled WGS sequence"/>
</dbReference>
<dbReference type="Gene3D" id="1.20.910.10">
    <property type="entry name" value="Heme oxygenase-like"/>
    <property type="match status" value="1"/>
</dbReference>
<dbReference type="AlphaFoldDB" id="A0A261SH32"/>
<dbReference type="GO" id="GO:0006788">
    <property type="term" value="P:heme oxidation"/>
    <property type="evidence" value="ECO:0007669"/>
    <property type="project" value="InterPro"/>
</dbReference>
<dbReference type="InterPro" id="IPR016084">
    <property type="entry name" value="Haem_Oase-like_multi-hlx"/>
</dbReference>
<dbReference type="OrthoDB" id="9149607at2"/>
<dbReference type="RefSeq" id="WP_094826899.1">
    <property type="nucleotide sequence ID" value="NZ_NEVL01000003.1"/>
</dbReference>
<dbReference type="EMBL" id="NEVL01000003">
    <property type="protein sequence ID" value="OZI36090.1"/>
    <property type="molecule type" value="Genomic_DNA"/>
</dbReference>
<organism evidence="1 2">
    <name type="scientific">Bordetella genomosp. 1</name>
    <dbReference type="NCBI Taxonomy" id="1395607"/>
    <lineage>
        <taxon>Bacteria</taxon>
        <taxon>Pseudomonadati</taxon>
        <taxon>Pseudomonadota</taxon>
        <taxon>Betaproteobacteria</taxon>
        <taxon>Burkholderiales</taxon>
        <taxon>Alcaligenaceae</taxon>
        <taxon>Bordetella</taxon>
    </lineage>
</organism>
<sequence length="197" mass="21666">MTTEILERPALSQRLKHETAAQHERMHQLMERGAPFSSREAYAAFVTAQYLFQRDVEHLFKDAELQAAVPDLAVRGREDAALDDLRDLGAPLPADAIASRGVTMPEGLGWLYVSEGSTLGAAFLFKEVQAKLGLTAEFGARNLAAYPEGRAIVWRRFVAALDSEQIGEGQHDAVIAGANAAYDRFGELLVRHFNLSQ</sequence>
<dbReference type="GO" id="GO:0004392">
    <property type="term" value="F:heme oxygenase (decyclizing) activity"/>
    <property type="evidence" value="ECO:0007669"/>
    <property type="project" value="InterPro"/>
</dbReference>
<dbReference type="CDD" id="cd19166">
    <property type="entry name" value="HemeO-bac"/>
    <property type="match status" value="1"/>
</dbReference>
<dbReference type="SUPFAM" id="SSF48613">
    <property type="entry name" value="Heme oxygenase-like"/>
    <property type="match status" value="1"/>
</dbReference>
<comment type="caution">
    <text evidence="1">The sequence shown here is derived from an EMBL/GenBank/DDBJ whole genome shotgun (WGS) entry which is preliminary data.</text>
</comment>
<proteinExistence type="predicted"/>
<protein>
    <submittedName>
        <fullName evidence="1">Biliverdin-producing heme oxygenase</fullName>
    </submittedName>
</protein>